<gene>
    <name evidence="2" type="ORF">PCOR1329_LOCUS27147</name>
</gene>
<feature type="compositionally biased region" description="Low complexity" evidence="1">
    <location>
        <begin position="32"/>
        <end position="44"/>
    </location>
</feature>
<accession>A0ABN9SCU2</accession>
<feature type="non-terminal residue" evidence="2">
    <location>
        <position position="1"/>
    </location>
</feature>
<sequence length="56" mass="5483">EVAARAPGRSQREAPARAPPPSGATKAARKVSGTARAPGTGARRGPARGSGGPPRV</sequence>
<dbReference type="EMBL" id="CAUYUJ010009781">
    <property type="protein sequence ID" value="CAK0827665.1"/>
    <property type="molecule type" value="Genomic_DNA"/>
</dbReference>
<protein>
    <submittedName>
        <fullName evidence="2">Uncharacterized protein</fullName>
    </submittedName>
</protein>
<dbReference type="Proteomes" id="UP001189429">
    <property type="component" value="Unassembled WGS sequence"/>
</dbReference>
<evidence type="ECO:0000313" key="3">
    <source>
        <dbReference type="Proteomes" id="UP001189429"/>
    </source>
</evidence>
<feature type="region of interest" description="Disordered" evidence="1">
    <location>
        <begin position="1"/>
        <end position="56"/>
    </location>
</feature>
<organism evidence="2 3">
    <name type="scientific">Prorocentrum cordatum</name>
    <dbReference type="NCBI Taxonomy" id="2364126"/>
    <lineage>
        <taxon>Eukaryota</taxon>
        <taxon>Sar</taxon>
        <taxon>Alveolata</taxon>
        <taxon>Dinophyceae</taxon>
        <taxon>Prorocentrales</taxon>
        <taxon>Prorocentraceae</taxon>
        <taxon>Prorocentrum</taxon>
    </lineage>
</organism>
<name>A0ABN9SCU2_9DINO</name>
<feature type="non-terminal residue" evidence="2">
    <location>
        <position position="56"/>
    </location>
</feature>
<evidence type="ECO:0000256" key="1">
    <source>
        <dbReference type="SAM" id="MobiDB-lite"/>
    </source>
</evidence>
<evidence type="ECO:0000313" key="2">
    <source>
        <dbReference type="EMBL" id="CAK0827665.1"/>
    </source>
</evidence>
<keyword evidence="3" id="KW-1185">Reference proteome</keyword>
<comment type="caution">
    <text evidence="2">The sequence shown here is derived from an EMBL/GenBank/DDBJ whole genome shotgun (WGS) entry which is preliminary data.</text>
</comment>
<reference evidence="2" key="1">
    <citation type="submission" date="2023-10" db="EMBL/GenBank/DDBJ databases">
        <authorList>
            <person name="Chen Y."/>
            <person name="Shah S."/>
            <person name="Dougan E. K."/>
            <person name="Thang M."/>
            <person name="Chan C."/>
        </authorList>
    </citation>
    <scope>NUCLEOTIDE SEQUENCE [LARGE SCALE GENOMIC DNA]</scope>
</reference>
<proteinExistence type="predicted"/>